<comment type="catalytic activity">
    <reaction evidence="4">
        <text>a 2'-deoxyadenosine in DNA + S-adenosyl-L-methionine = an N(6)-methyl-2'-deoxyadenosine in DNA + S-adenosyl-L-homocysteine + H(+)</text>
        <dbReference type="Rhea" id="RHEA:15197"/>
        <dbReference type="Rhea" id="RHEA-COMP:12418"/>
        <dbReference type="Rhea" id="RHEA-COMP:12419"/>
        <dbReference type="ChEBI" id="CHEBI:15378"/>
        <dbReference type="ChEBI" id="CHEBI:57856"/>
        <dbReference type="ChEBI" id="CHEBI:59789"/>
        <dbReference type="ChEBI" id="CHEBI:90615"/>
        <dbReference type="ChEBI" id="CHEBI:90616"/>
        <dbReference type="EC" id="2.1.1.72"/>
    </reaction>
</comment>
<keyword evidence="3" id="KW-0808">Transferase</keyword>
<evidence type="ECO:0000256" key="1">
    <source>
        <dbReference type="ARBA" id="ARBA00011900"/>
    </source>
</evidence>
<dbReference type="GO" id="GO:0032259">
    <property type="term" value="P:methylation"/>
    <property type="evidence" value="ECO:0007669"/>
    <property type="project" value="UniProtKB-KW"/>
</dbReference>
<keyword evidence="2" id="KW-0489">Methyltransferase</keyword>
<protein>
    <recommendedName>
        <fullName evidence="1">site-specific DNA-methyltransferase (adenine-specific)</fullName>
        <ecNumber evidence="1">2.1.1.72</ecNumber>
    </recommendedName>
</protein>
<dbReference type="GO" id="GO:0009007">
    <property type="term" value="F:site-specific DNA-methyltransferase (adenine-specific) activity"/>
    <property type="evidence" value="ECO:0007669"/>
    <property type="project" value="UniProtKB-EC"/>
</dbReference>
<dbReference type="PANTHER" id="PTHR33841">
    <property type="entry name" value="DNA METHYLTRANSFERASE YEEA-RELATED"/>
    <property type="match status" value="1"/>
</dbReference>
<evidence type="ECO:0000313" key="6">
    <source>
        <dbReference type="Proteomes" id="UP000253495"/>
    </source>
</evidence>
<gene>
    <name evidence="5" type="ORF">DFQ14_102184</name>
</gene>
<dbReference type="RefSeq" id="WP_114451745.1">
    <property type="nucleotide sequence ID" value="NZ_QPJC01000002.1"/>
</dbReference>
<organism evidence="5 6">
    <name type="scientific">Halopolyspora algeriensis</name>
    <dbReference type="NCBI Taxonomy" id="1500506"/>
    <lineage>
        <taxon>Bacteria</taxon>
        <taxon>Bacillati</taxon>
        <taxon>Actinomycetota</taxon>
        <taxon>Actinomycetes</taxon>
        <taxon>Actinomycetes incertae sedis</taxon>
        <taxon>Halopolyspora</taxon>
    </lineage>
</organism>
<keyword evidence="6" id="KW-1185">Reference proteome</keyword>
<reference evidence="5 6" key="1">
    <citation type="submission" date="2018-07" db="EMBL/GenBank/DDBJ databases">
        <title>Genomic Encyclopedia of Type Strains, Phase III (KMG-III): the genomes of soil and plant-associated and newly described type strains.</title>
        <authorList>
            <person name="Whitman W."/>
        </authorList>
    </citation>
    <scope>NUCLEOTIDE SEQUENCE [LARGE SCALE GENOMIC DNA]</scope>
    <source>
        <strain evidence="5 6">CECT 8575</strain>
    </source>
</reference>
<dbReference type="SUPFAM" id="SSF53335">
    <property type="entry name" value="S-adenosyl-L-methionine-dependent methyltransferases"/>
    <property type="match status" value="1"/>
</dbReference>
<proteinExistence type="predicted"/>
<evidence type="ECO:0000256" key="4">
    <source>
        <dbReference type="ARBA" id="ARBA00047942"/>
    </source>
</evidence>
<evidence type="ECO:0000256" key="2">
    <source>
        <dbReference type="ARBA" id="ARBA00022603"/>
    </source>
</evidence>
<evidence type="ECO:0000256" key="3">
    <source>
        <dbReference type="ARBA" id="ARBA00022679"/>
    </source>
</evidence>
<dbReference type="InterPro" id="IPR050953">
    <property type="entry name" value="N4_N6_ade-DNA_methylase"/>
</dbReference>
<evidence type="ECO:0000313" key="5">
    <source>
        <dbReference type="EMBL" id="RCW45883.1"/>
    </source>
</evidence>
<sequence>MYDSIRNVGDFLSPHWLSEAFPGKLKALAKEWRERGEYGKHSPLRGLSGVSGVFLKAKAELPQPREEGYAAAVTELHRLVLGALGIEAETTELDTEQSETPVTVPLLARNQSPTGEALHVLQAAPVDDVDDLFGEEGRLLDPVRVHTGARADTAKSESITAVPKAVQQLFLTEAAPRFVLVLAGGWMVLSDVERWAEGRYIAFDMDTALSRKDDKATGELAWLAGLASADVLLPSQEGTSLLTTFSEDSIKHAVGVSEDLREGLRISVELIANEVIAQRRKRGEPVEGIPELPRELTTQSLRFLYRILFLLYAEARPELGILPVGAPEYDAGYGLDRLRELIQVPLTGPSRDGHHLHDSLRLLFRLVNDGHRVGTSGGDGLVFEPLRADLFDPKYAQHVDNVNLSNAVLQRVLALLLLSKPSKRKGDRRGFVSYAQLGINQLGAVYEGLMAYSGFLADRDLAELAKDGDADKGCWLVPVENLGRYDEKHVVRREDPISGEKRNVVHRTGTFVYRLSGRDRQRSASFYTPEVLTRTVVRHSLAELLSEDTRAEDILELRVCEPAMGSGAFLNEALNQLAAEYLRRRQTERGEQIPPEAYLDELQKVKAYLALHRCYGVDLNDTARELAEVSLWLNVMHPGLQAPWFGLHLKRGNSLIGARRAAYDLTSLGRAKKSWTSTPPTDRPLNEGALPEGEIHHFLLPAAGWGAPGDAKQAKERAPERAKQLRDWSKSVTKKPSEKQAQRLRGLARRVERLWELSLRRLEISEREVARHVDVWGATVPQEASAVSREQVESELHDPDGPYLRLRLAMDAWCALFFWPLTGEAEPPDLEEWIGTLEGLLGVHGKQAPKGQGSLHETVERFDELANLDELERGYFGMQPVATLLGKHPWLGVARTIAQQEGFFHWELDFAQVFRRGGFDLQLGNPPWVRPTWKDDETLAEFDPFFVLQEKIPEATFRKCRAEVLAEPAAERQYLDELASWSGLNEHLGSAVEHSVLRGVQTNLYTNFMERTWQSMADTGIVGLLHPEGHFNDPKAGKLRTVTYQRLRRHWQFVNESQLFVDVNHKEIYGVHIYGAPREVDFVQVANLLVPDTLERSLDHDGSDEVPGIQRPWGGWDHRPHASRAMRITEQTLAQWAALFDEPGTPATQARLLRPITREQLDALGAISTYPTRMANLDYRWSSGWHEKGAKEDGYIEWCTEYSPSWDEVILQGPQFSVATPFAKEPNENCKSNLDYSDWTLEELPERVIPRTNYQRATDRDRYDAGLDMWNGQPYTDYYRLAWRSMSQPGLERSLVAALIPSGPAHIHAVNTLTAGSLRNTAVTSGMWASLPLDYLAKNSGGNIKKDIVDRFPAPLDHPAAPLLLLRTLRLNCLTRDYAPLWEELYESGFAEDSWTEPFAGCAKRGLAKLGVEKREWNWETPLRSEFERRAALVEIDALAAIMLGLTADQLCLMYRGQFAVLRKYEYNMYFDNLGRKIAKDHHAHGVKQQPEDFKLLQAYLDEEDSGDLLDRYEEPITPVDREAEMRAAYADFTRRLEQENR</sequence>
<accession>A0A368VVL2</accession>
<dbReference type="PRINTS" id="PR00507">
    <property type="entry name" value="N12N6MTFRASE"/>
</dbReference>
<dbReference type="PANTHER" id="PTHR33841:SF1">
    <property type="entry name" value="DNA METHYLTRANSFERASE A"/>
    <property type="match status" value="1"/>
</dbReference>
<dbReference type="InterPro" id="IPR029063">
    <property type="entry name" value="SAM-dependent_MTases_sf"/>
</dbReference>
<dbReference type="Proteomes" id="UP000253495">
    <property type="component" value="Unassembled WGS sequence"/>
</dbReference>
<dbReference type="EC" id="2.1.1.72" evidence="1"/>
<name>A0A368VVL2_9ACTN</name>
<dbReference type="EMBL" id="QPJC01000002">
    <property type="protein sequence ID" value="RCW45883.1"/>
    <property type="molecule type" value="Genomic_DNA"/>
</dbReference>
<dbReference type="Gene3D" id="3.40.50.150">
    <property type="entry name" value="Vaccinia Virus protein VP39"/>
    <property type="match status" value="2"/>
</dbReference>
<dbReference type="OrthoDB" id="4280289at2"/>
<comment type="caution">
    <text evidence="5">The sequence shown here is derived from an EMBL/GenBank/DDBJ whole genome shotgun (WGS) entry which is preliminary data.</text>
</comment>